<accession>A0AAW1EVZ5</accession>
<keyword evidence="3" id="KW-1185">Reference proteome</keyword>
<evidence type="ECO:0000313" key="2">
    <source>
        <dbReference type="EMBL" id="KAK9526428.1"/>
    </source>
</evidence>
<sequence length="83" mass="8518">MRRSSPVLAGDGASLAPPSKAGSPENGRTPVSSFHPCSALLCPGQDWMNGPSVGSPISLSLGFTLVESDQSCLVLVGLVPRLR</sequence>
<organism evidence="2 3">
    <name type="scientific">Zoarces viviparus</name>
    <name type="common">Viviparous eelpout</name>
    <name type="synonym">Blennius viviparus</name>
    <dbReference type="NCBI Taxonomy" id="48416"/>
    <lineage>
        <taxon>Eukaryota</taxon>
        <taxon>Metazoa</taxon>
        <taxon>Chordata</taxon>
        <taxon>Craniata</taxon>
        <taxon>Vertebrata</taxon>
        <taxon>Euteleostomi</taxon>
        <taxon>Actinopterygii</taxon>
        <taxon>Neopterygii</taxon>
        <taxon>Teleostei</taxon>
        <taxon>Neoteleostei</taxon>
        <taxon>Acanthomorphata</taxon>
        <taxon>Eupercaria</taxon>
        <taxon>Perciformes</taxon>
        <taxon>Cottioidei</taxon>
        <taxon>Zoarcales</taxon>
        <taxon>Zoarcidae</taxon>
        <taxon>Zoarcinae</taxon>
        <taxon>Zoarces</taxon>
    </lineage>
</organism>
<name>A0AAW1EVZ5_ZOAVI</name>
<dbReference type="AlphaFoldDB" id="A0AAW1EVZ5"/>
<proteinExistence type="predicted"/>
<dbReference type="Proteomes" id="UP001488805">
    <property type="component" value="Unassembled WGS sequence"/>
</dbReference>
<evidence type="ECO:0000313" key="3">
    <source>
        <dbReference type="Proteomes" id="UP001488805"/>
    </source>
</evidence>
<comment type="caution">
    <text evidence="2">The sequence shown here is derived from an EMBL/GenBank/DDBJ whole genome shotgun (WGS) entry which is preliminary data.</text>
</comment>
<feature type="region of interest" description="Disordered" evidence="1">
    <location>
        <begin position="1"/>
        <end position="31"/>
    </location>
</feature>
<gene>
    <name evidence="2" type="ORF">VZT92_015128</name>
</gene>
<protein>
    <submittedName>
        <fullName evidence="2">Uncharacterized protein</fullName>
    </submittedName>
</protein>
<evidence type="ECO:0000256" key="1">
    <source>
        <dbReference type="SAM" id="MobiDB-lite"/>
    </source>
</evidence>
<dbReference type="EMBL" id="JBCEZU010000123">
    <property type="protein sequence ID" value="KAK9526428.1"/>
    <property type="molecule type" value="Genomic_DNA"/>
</dbReference>
<reference evidence="2 3" key="1">
    <citation type="journal article" date="2024" name="Genome Biol. Evol.">
        <title>Chromosome-level genome assembly of the viviparous eelpout Zoarces viviparus.</title>
        <authorList>
            <person name="Fuhrmann N."/>
            <person name="Brasseur M.V."/>
            <person name="Bakowski C.E."/>
            <person name="Podsiadlowski L."/>
            <person name="Prost S."/>
            <person name="Krehenwinkel H."/>
            <person name="Mayer C."/>
        </authorList>
    </citation>
    <scope>NUCLEOTIDE SEQUENCE [LARGE SCALE GENOMIC DNA]</scope>
    <source>
        <strain evidence="2">NO-MEL_2022_Ind0_liver</strain>
    </source>
</reference>